<dbReference type="Proteomes" id="UP000001987">
    <property type="component" value="Segment"/>
</dbReference>
<name>A5X9G8_9CAUD</name>
<feature type="compositionally biased region" description="Basic and acidic residues" evidence="1">
    <location>
        <begin position="68"/>
        <end position="85"/>
    </location>
</feature>
<evidence type="ECO:0000313" key="2">
    <source>
        <dbReference type="EMBL" id="ABG73169.1"/>
    </source>
</evidence>
<sequence length="85" mass="9600">MPRALRLIFLIQPCLKAGNLCQRSLREPCGEAFHKPIKSGRAVTIGSSIVLTTNGKPCWLWHQRHKGKKDDPSHASRSSRLDRQL</sequence>
<dbReference type="EMBL" id="DQ674738">
    <property type="protein sequence ID" value="ABG73169.1"/>
    <property type="molecule type" value="Genomic_DNA"/>
</dbReference>
<gene>
    <name evidence="2" type="ORF">phiO18_17</name>
</gene>
<keyword evidence="3" id="KW-1185">Reference proteome</keyword>
<organism evidence="2 3">
    <name type="scientific">Aeromonas phage phiO18P</name>
    <dbReference type="NCBI Taxonomy" id="2913974"/>
    <lineage>
        <taxon>Viruses</taxon>
        <taxon>Duplodnaviria</taxon>
        <taxon>Heunggongvirae</taxon>
        <taxon>Uroviricota</taxon>
        <taxon>Caudoviricetes</taxon>
        <taxon>Peduoviridae</taxon>
        <taxon>Bielevirus</taxon>
        <taxon>Bielevirus phiO18P</taxon>
    </lineage>
</organism>
<feature type="region of interest" description="Disordered" evidence="1">
    <location>
        <begin position="63"/>
        <end position="85"/>
    </location>
</feature>
<evidence type="ECO:0000313" key="3">
    <source>
        <dbReference type="Proteomes" id="UP000001987"/>
    </source>
</evidence>
<dbReference type="GeneID" id="5220133"/>
<reference evidence="2 3" key="1">
    <citation type="submission" date="2007-10" db="EMBL/GenBank/DDBJ databases">
        <title>Temperate bacteriophage phiO18P from Aeromonas media isolate: Characterization and complete genome sequence.</title>
        <authorList>
            <person name="Beilstein F."/>
            <person name="Dreiseikelmann B."/>
        </authorList>
    </citation>
    <scope>NUCLEOTIDE SEQUENCE [LARGE SCALE GENOMIC DNA]</scope>
</reference>
<dbReference type="KEGG" id="vg:5220133"/>
<proteinExistence type="predicted"/>
<evidence type="ECO:0000256" key="1">
    <source>
        <dbReference type="SAM" id="MobiDB-lite"/>
    </source>
</evidence>
<protein>
    <submittedName>
        <fullName evidence="2">Uncharacterized protein</fullName>
    </submittedName>
</protein>
<dbReference type="RefSeq" id="YP_001285640.1">
    <property type="nucleotide sequence ID" value="NC_009542.2"/>
</dbReference>
<accession>A5X9G8</accession>